<evidence type="ECO:0000256" key="1">
    <source>
        <dbReference type="SAM" id="MobiDB-lite"/>
    </source>
</evidence>
<proteinExistence type="predicted"/>
<sequence>MSAPRCMAARAPAAAAPVAVCRPPGRGQPARPRASSAAAPSAAPPAAAELTARLRALAGSQYGHDLDASRRAEVEAVCAQLAALDCAEPSAAPGETWRPLYTNSTGNSSGKLGPFITDVEQIFPADEPGIYYNVSRLGPITAQLRGKCAVSGRRVNLEFENVSLRLGPWQVSKKDWAPGQMRGHWAAEYWDADTRVFKTNKGSLFVMVRKD</sequence>
<keyword evidence="3" id="KW-1185">Reference proteome</keyword>
<protein>
    <recommendedName>
        <fullName evidence="4">Plastid lipid-associated protein/fibrillin conserved domain-containing protein</fullName>
    </recommendedName>
</protein>
<feature type="region of interest" description="Disordered" evidence="1">
    <location>
        <begin position="22"/>
        <end position="44"/>
    </location>
</feature>
<accession>A0A2V0P197</accession>
<comment type="caution">
    <text evidence="2">The sequence shown here is derived from an EMBL/GenBank/DDBJ whole genome shotgun (WGS) entry which is preliminary data.</text>
</comment>
<dbReference type="Proteomes" id="UP000247498">
    <property type="component" value="Unassembled WGS sequence"/>
</dbReference>
<organism evidence="2 3">
    <name type="scientific">Raphidocelis subcapitata</name>
    <dbReference type="NCBI Taxonomy" id="307507"/>
    <lineage>
        <taxon>Eukaryota</taxon>
        <taxon>Viridiplantae</taxon>
        <taxon>Chlorophyta</taxon>
        <taxon>core chlorophytes</taxon>
        <taxon>Chlorophyceae</taxon>
        <taxon>CS clade</taxon>
        <taxon>Sphaeropleales</taxon>
        <taxon>Selenastraceae</taxon>
        <taxon>Raphidocelis</taxon>
    </lineage>
</organism>
<evidence type="ECO:0000313" key="2">
    <source>
        <dbReference type="EMBL" id="GBF91613.1"/>
    </source>
</evidence>
<name>A0A2V0P197_9CHLO</name>
<evidence type="ECO:0008006" key="4">
    <source>
        <dbReference type="Google" id="ProtNLM"/>
    </source>
</evidence>
<dbReference type="InParanoid" id="A0A2V0P197"/>
<dbReference type="OrthoDB" id="540293at2759"/>
<dbReference type="AlphaFoldDB" id="A0A2V0P197"/>
<dbReference type="EMBL" id="BDRX01000025">
    <property type="protein sequence ID" value="GBF91613.1"/>
    <property type="molecule type" value="Genomic_DNA"/>
</dbReference>
<gene>
    <name evidence="2" type="ORF">Rsub_04353</name>
</gene>
<reference evidence="2 3" key="1">
    <citation type="journal article" date="2018" name="Sci. Rep.">
        <title>Raphidocelis subcapitata (=Pseudokirchneriella subcapitata) provides an insight into genome evolution and environmental adaptations in the Sphaeropleales.</title>
        <authorList>
            <person name="Suzuki S."/>
            <person name="Yamaguchi H."/>
            <person name="Nakajima N."/>
            <person name="Kawachi M."/>
        </authorList>
    </citation>
    <scope>NUCLEOTIDE SEQUENCE [LARGE SCALE GENOMIC DNA]</scope>
    <source>
        <strain evidence="2 3">NIES-35</strain>
    </source>
</reference>
<evidence type="ECO:0000313" key="3">
    <source>
        <dbReference type="Proteomes" id="UP000247498"/>
    </source>
</evidence>